<dbReference type="CDD" id="cd00719">
    <property type="entry name" value="GIY-YIG_SF"/>
    <property type="match status" value="1"/>
</dbReference>
<dbReference type="Gene3D" id="3.40.1440.10">
    <property type="entry name" value="GIY-YIG endonuclease"/>
    <property type="match status" value="1"/>
</dbReference>
<dbReference type="InterPro" id="IPR018575">
    <property type="entry name" value="Restrct_endonuc_II_Eco29kI"/>
</dbReference>
<name>A0ABP3SQ30_9ACTN</name>
<dbReference type="Pfam" id="PF09517">
    <property type="entry name" value="RE_Eco29kI"/>
    <property type="match status" value="1"/>
</dbReference>
<dbReference type="EMBL" id="BAAAGU010000031">
    <property type="protein sequence ID" value="GAA0651835.1"/>
    <property type="molecule type" value="Genomic_DNA"/>
</dbReference>
<dbReference type="PROSITE" id="PS50164">
    <property type="entry name" value="GIY_YIG"/>
    <property type="match status" value="1"/>
</dbReference>
<dbReference type="RefSeq" id="WP_167994281.1">
    <property type="nucleotide sequence ID" value="NZ_BAAAGU010000031.1"/>
</dbReference>
<keyword evidence="4" id="KW-1185">Reference proteome</keyword>
<evidence type="ECO:0000313" key="3">
    <source>
        <dbReference type="EMBL" id="GAA0651835.1"/>
    </source>
</evidence>
<evidence type="ECO:0000259" key="2">
    <source>
        <dbReference type="PROSITE" id="PS50164"/>
    </source>
</evidence>
<feature type="region of interest" description="Disordered" evidence="1">
    <location>
        <begin position="259"/>
        <end position="286"/>
    </location>
</feature>
<feature type="domain" description="GIY-YIG" evidence="2">
    <location>
        <begin position="52"/>
        <end position="127"/>
    </location>
</feature>
<dbReference type="Proteomes" id="UP001500724">
    <property type="component" value="Unassembled WGS sequence"/>
</dbReference>
<sequence>MASRFSSQFRLSITQALGDQLAEALGKLTRAPLTRHNLDLLDEQAEAERLASKSGVYQLYRGDKLVYVGKADKPLPARLGNHLRKISGRRNISLNEITFKCLYVAEDFTAVAPEKLLIKKYKADGHIPWNANGFGNKDPGRNRDRTVLKANHFDMLFPIDLDRRAENLTRGEQRLSDLLQSIKDGLPYNFRFQESPQFDEISVFVPSVDMTADEVFRLVAAQLPDTWQISALMGYVIMYDDKRVDYPSAWRYYRGSEVVAHQPASKPANSKDEEPEDDEEEEARSF</sequence>
<gene>
    <name evidence="3" type="ORF">GCM10009535_32640</name>
</gene>
<evidence type="ECO:0000313" key="4">
    <source>
        <dbReference type="Proteomes" id="UP001500724"/>
    </source>
</evidence>
<evidence type="ECO:0000256" key="1">
    <source>
        <dbReference type="SAM" id="MobiDB-lite"/>
    </source>
</evidence>
<protein>
    <recommendedName>
        <fullName evidence="2">GIY-YIG domain-containing protein</fullName>
    </recommendedName>
</protein>
<reference evidence="4" key="1">
    <citation type="journal article" date="2019" name="Int. J. Syst. Evol. Microbiol.">
        <title>The Global Catalogue of Microorganisms (GCM) 10K type strain sequencing project: providing services to taxonomists for standard genome sequencing and annotation.</title>
        <authorList>
            <consortium name="The Broad Institute Genomics Platform"/>
            <consortium name="The Broad Institute Genome Sequencing Center for Infectious Disease"/>
            <person name="Wu L."/>
            <person name="Ma J."/>
        </authorList>
    </citation>
    <scope>NUCLEOTIDE SEQUENCE [LARGE SCALE GENOMIC DNA]</scope>
    <source>
        <strain evidence="4">JCM 10367</strain>
    </source>
</reference>
<proteinExistence type="predicted"/>
<feature type="compositionally biased region" description="Acidic residues" evidence="1">
    <location>
        <begin position="273"/>
        <end position="286"/>
    </location>
</feature>
<organism evidence="3 4">
    <name type="scientific">Streptomyces thermocarboxydovorans</name>
    <dbReference type="NCBI Taxonomy" id="59298"/>
    <lineage>
        <taxon>Bacteria</taxon>
        <taxon>Bacillati</taxon>
        <taxon>Actinomycetota</taxon>
        <taxon>Actinomycetes</taxon>
        <taxon>Kitasatosporales</taxon>
        <taxon>Streptomycetaceae</taxon>
        <taxon>Streptomyces</taxon>
    </lineage>
</organism>
<dbReference type="InterPro" id="IPR035901">
    <property type="entry name" value="GIY-YIG_endonuc_sf"/>
</dbReference>
<comment type="caution">
    <text evidence="3">The sequence shown here is derived from an EMBL/GenBank/DDBJ whole genome shotgun (WGS) entry which is preliminary data.</text>
</comment>
<accession>A0ABP3SQ30</accession>
<dbReference type="InterPro" id="IPR000305">
    <property type="entry name" value="GIY-YIG_endonuc"/>
</dbReference>